<dbReference type="PANTHER" id="PTHR11893">
    <property type="entry name" value="INNEXIN"/>
    <property type="match status" value="1"/>
</dbReference>
<feature type="compositionally biased region" description="Low complexity" evidence="19">
    <location>
        <begin position="578"/>
        <end position="587"/>
    </location>
</feature>
<feature type="region of interest" description="Disordered" evidence="19">
    <location>
        <begin position="942"/>
        <end position="961"/>
    </location>
</feature>
<evidence type="ECO:0000256" key="4">
    <source>
        <dbReference type="ARBA" id="ARBA00022448"/>
    </source>
</evidence>
<evidence type="ECO:0000256" key="6">
    <source>
        <dbReference type="ARBA" id="ARBA00022692"/>
    </source>
</evidence>
<feature type="DNA-binding region" description="Homeobox" evidence="16">
    <location>
        <begin position="846"/>
        <end position="892"/>
    </location>
</feature>
<dbReference type="InterPro" id="IPR001356">
    <property type="entry name" value="HD"/>
</dbReference>
<keyword evidence="15 18" id="KW-0407">Ion channel</keyword>
<dbReference type="EMBL" id="HG994584">
    <property type="protein sequence ID" value="CAF2956259.1"/>
    <property type="molecule type" value="Genomic_DNA"/>
</dbReference>
<feature type="compositionally biased region" description="Polar residues" evidence="19">
    <location>
        <begin position="681"/>
        <end position="697"/>
    </location>
</feature>
<feature type="compositionally biased region" description="Polar residues" evidence="19">
    <location>
        <begin position="563"/>
        <end position="572"/>
    </location>
</feature>
<feature type="compositionally biased region" description="Polar residues" evidence="19">
    <location>
        <begin position="474"/>
        <end position="495"/>
    </location>
</feature>
<reference evidence="20" key="1">
    <citation type="submission" date="2021-02" db="EMBL/GenBank/DDBJ databases">
        <authorList>
            <person name="Bekaert M."/>
        </authorList>
    </citation>
    <scope>NUCLEOTIDE SEQUENCE</scope>
    <source>
        <strain evidence="20">IoA-00</strain>
    </source>
</reference>
<feature type="compositionally biased region" description="Low complexity" evidence="19">
    <location>
        <begin position="786"/>
        <end position="805"/>
    </location>
</feature>
<comment type="subcellular location">
    <subcellularLocation>
        <location evidence="2">Cell junction</location>
        <location evidence="2">Gap junction</location>
    </subcellularLocation>
    <subcellularLocation>
        <location evidence="3 18">Cell membrane</location>
        <topology evidence="3 18">Multi-pass membrane protein</topology>
    </subcellularLocation>
    <subcellularLocation>
        <location evidence="1 16 17">Nucleus</location>
    </subcellularLocation>
</comment>
<comment type="similarity">
    <text evidence="18">Belongs to the pannexin family.</text>
</comment>
<feature type="compositionally biased region" description="Low complexity" evidence="19">
    <location>
        <begin position="657"/>
        <end position="667"/>
    </location>
</feature>
<dbReference type="GO" id="GO:0007602">
    <property type="term" value="P:phototransduction"/>
    <property type="evidence" value="ECO:0007669"/>
    <property type="project" value="TreeGrafter"/>
</dbReference>
<dbReference type="GO" id="GO:0000981">
    <property type="term" value="F:DNA-binding transcription factor activity, RNA polymerase II-specific"/>
    <property type="evidence" value="ECO:0007669"/>
    <property type="project" value="InterPro"/>
</dbReference>
<evidence type="ECO:0000256" key="17">
    <source>
        <dbReference type="RuleBase" id="RU000682"/>
    </source>
</evidence>
<feature type="compositionally biased region" description="Polar residues" evidence="19">
    <location>
        <begin position="537"/>
        <end position="547"/>
    </location>
</feature>
<evidence type="ECO:0000256" key="16">
    <source>
        <dbReference type="PROSITE-ProRule" id="PRU00108"/>
    </source>
</evidence>
<evidence type="ECO:0000256" key="14">
    <source>
        <dbReference type="ARBA" id="ARBA00023242"/>
    </source>
</evidence>
<feature type="transmembrane region" description="Helical" evidence="18">
    <location>
        <begin position="199"/>
        <end position="221"/>
    </location>
</feature>
<keyword evidence="21" id="KW-1185">Reference proteome</keyword>
<evidence type="ECO:0000256" key="13">
    <source>
        <dbReference type="ARBA" id="ARBA00023155"/>
    </source>
</evidence>
<accession>A0A7R8HAG2</accession>
<keyword evidence="6 18" id="KW-0812">Transmembrane</keyword>
<keyword evidence="10 18" id="KW-0406">Ion transport</keyword>
<keyword evidence="12 18" id="KW-0472">Membrane</keyword>
<feature type="compositionally biased region" description="Low complexity" evidence="19">
    <location>
        <begin position="919"/>
        <end position="931"/>
    </location>
</feature>
<evidence type="ECO:0000256" key="7">
    <source>
        <dbReference type="ARBA" id="ARBA00022868"/>
    </source>
</evidence>
<evidence type="ECO:0000256" key="15">
    <source>
        <dbReference type="ARBA" id="ARBA00023303"/>
    </source>
</evidence>
<dbReference type="SUPFAM" id="SSF46689">
    <property type="entry name" value="Homeodomain-like"/>
    <property type="match status" value="1"/>
</dbReference>
<keyword evidence="5" id="KW-1003">Cell membrane</keyword>
<evidence type="ECO:0000256" key="10">
    <source>
        <dbReference type="ARBA" id="ARBA00023065"/>
    </source>
</evidence>
<organism evidence="20 21">
    <name type="scientific">Lepeophtheirus salmonis</name>
    <name type="common">Salmon louse</name>
    <name type="synonym">Caligus salmonis</name>
    <dbReference type="NCBI Taxonomy" id="72036"/>
    <lineage>
        <taxon>Eukaryota</taxon>
        <taxon>Metazoa</taxon>
        <taxon>Ecdysozoa</taxon>
        <taxon>Arthropoda</taxon>
        <taxon>Crustacea</taxon>
        <taxon>Multicrustacea</taxon>
        <taxon>Hexanauplia</taxon>
        <taxon>Copepoda</taxon>
        <taxon>Siphonostomatoida</taxon>
        <taxon>Caligidae</taxon>
        <taxon>Lepeophtheirus</taxon>
    </lineage>
</organism>
<feature type="transmembrane region" description="Helical" evidence="18">
    <location>
        <begin position="362"/>
        <end position="386"/>
    </location>
</feature>
<proteinExistence type="inferred from homology"/>
<evidence type="ECO:0000256" key="12">
    <source>
        <dbReference type="ARBA" id="ARBA00023136"/>
    </source>
</evidence>
<evidence type="ECO:0000313" key="20">
    <source>
        <dbReference type="EMBL" id="CAF2956259.1"/>
    </source>
</evidence>
<feature type="region of interest" description="Disordered" evidence="19">
    <location>
        <begin position="454"/>
        <end position="608"/>
    </location>
</feature>
<dbReference type="Pfam" id="PF00876">
    <property type="entry name" value="Innexin"/>
    <property type="match status" value="1"/>
</dbReference>
<dbReference type="OrthoDB" id="3137333at2759"/>
<evidence type="ECO:0000256" key="3">
    <source>
        <dbReference type="ARBA" id="ARBA00004651"/>
    </source>
</evidence>
<dbReference type="AlphaFoldDB" id="A0A7R8HAG2"/>
<sequence>MIQSKCTDWQCKNCQSLTSDPYNGAHNMEDPGFYWAEGLDNPYYYEDEAFYGDFSSSFEQQYHPENGHVVSGGAEKRELRTGFDSSFEQKKHKCRKKMFALFNEAKTFLKHVEKVTTDNIVFRLHYKATVLLHIAFMCLLGAKQYFGEPILCNKTGEDRVMDVYCWIHGTWTIDELFRRVAHPGVGYFEPSFKKVNHSYYQWIPVVLLLSAVCFYIPRYLWKSEERGRMSMITKGMKEPISSIDLETLDSHVQHLILFMDHRSNYLYAQRFAFCELLNFLNLLWQWFFFNSFLEGRFLTYGADYLQYYFESGIMGGPHGFNPMDKVFPKMAKCSYKQIAGEGGIQKKDAICTLPLNIINDRVFLILWFWFLILSCITALALVFRSLTILSRTMRRLTLSRFTSPSLPVKNAHIIIHRTNYHTWFLMYQIAKNVDPEIFDNFIIRFSKELESTLPSSSSARLPKSKRPQALPSHNGDNNHSPISENTFFESDSNEPVLTKKTLAPPDSPFIIPGARSFPTLRTDEKTHRGGDFLPEPSLQQQYLGSSPQPSPTCPPKSSKRNLPRSNNSLANTEEQEDSPSSTSSISENQKSDGGGGNSGDNPGQLVTEGHHELTTPLSRLNQYARGLIMVQKLLEMRMPRASSFSVRDILDLPQIKNNNNNGSSNNNDTEPREPSHPKSPALSSTHSPISSDLISPLHNNNNIHSGAHVLHPLAPFLSSSSNVGLTPSTPPPPHPSSLGHDPSKTNIFHHAGDDNFLRKHAPPPIFFDHQALSKYPPEFLSFGNHLSSLGNQPGSSPSPPSGVLHHPSRDISSLMDDSNSYIEMEDDDDEDPPGKGLPGAPPSQTYELERRFRQQRYLSAPEREHLATILNLTPTQVKIWFQNHRYKTKKAISDKALDCLIPAGSNPHHQQPPPVGLRSSVNASPSSTSNNPKRVAVPVLVRDGRPCPSSGGGSKPLPSPQEFAASQLSHMAAVAAVAPYGPFHFPLISNLDKNNFSNSAAAAAAAAVAASSANSVLSAYTQAAAVSKLW</sequence>
<protein>
    <recommendedName>
        <fullName evidence="18">Innexin</fullName>
    </recommendedName>
</protein>
<evidence type="ECO:0000256" key="5">
    <source>
        <dbReference type="ARBA" id="ARBA00022475"/>
    </source>
</evidence>
<dbReference type="GO" id="GO:0034220">
    <property type="term" value="P:monoatomic ion transmembrane transport"/>
    <property type="evidence" value="ECO:0007669"/>
    <property type="project" value="UniProtKB-KW"/>
</dbReference>
<dbReference type="GO" id="GO:0005886">
    <property type="term" value="C:plasma membrane"/>
    <property type="evidence" value="ECO:0007669"/>
    <property type="project" value="UniProtKB-SubCell"/>
</dbReference>
<feature type="region of interest" description="Disordered" evidence="19">
    <location>
        <begin position="721"/>
        <end position="750"/>
    </location>
</feature>
<dbReference type="GO" id="GO:0005634">
    <property type="term" value="C:nucleus"/>
    <property type="evidence" value="ECO:0007669"/>
    <property type="project" value="UniProtKB-SubCell"/>
</dbReference>
<comment type="function">
    <text evidence="18">Structural component of the gap junctions.</text>
</comment>
<evidence type="ECO:0000256" key="11">
    <source>
        <dbReference type="ARBA" id="ARBA00023125"/>
    </source>
</evidence>
<keyword evidence="13 16" id="KW-0371">Homeobox</keyword>
<evidence type="ECO:0000256" key="8">
    <source>
        <dbReference type="ARBA" id="ARBA00022949"/>
    </source>
</evidence>
<dbReference type="PROSITE" id="PS50071">
    <property type="entry name" value="HOMEOBOX_2"/>
    <property type="match status" value="1"/>
</dbReference>
<dbReference type="GO" id="GO:0005243">
    <property type="term" value="F:gap junction channel activity"/>
    <property type="evidence" value="ECO:0007669"/>
    <property type="project" value="TreeGrafter"/>
</dbReference>
<dbReference type="Pfam" id="PF00046">
    <property type="entry name" value="Homeodomain"/>
    <property type="match status" value="1"/>
</dbReference>
<dbReference type="GO" id="GO:0003677">
    <property type="term" value="F:DNA binding"/>
    <property type="evidence" value="ECO:0007669"/>
    <property type="project" value="UniProtKB-UniRule"/>
</dbReference>
<dbReference type="InterPro" id="IPR009057">
    <property type="entry name" value="Homeodomain-like_sf"/>
</dbReference>
<comment type="caution">
    <text evidence="18">Lacks conserved residue(s) required for the propagation of feature annotation.</text>
</comment>
<feature type="compositionally biased region" description="Basic and acidic residues" evidence="19">
    <location>
        <begin position="521"/>
        <end position="530"/>
    </location>
</feature>
<keyword evidence="9 18" id="KW-1133">Transmembrane helix</keyword>
<keyword evidence="14 16" id="KW-0539">Nucleus</keyword>
<feature type="region of interest" description="Disordered" evidence="19">
    <location>
        <begin position="902"/>
        <end position="937"/>
    </location>
</feature>
<name>A0A7R8HAG2_LEPSM</name>
<dbReference type="InterPro" id="IPR000990">
    <property type="entry name" value="Innexin"/>
</dbReference>
<keyword evidence="11 16" id="KW-0238">DNA-binding</keyword>
<dbReference type="PROSITE" id="PS00027">
    <property type="entry name" value="HOMEOBOX_1"/>
    <property type="match status" value="1"/>
</dbReference>
<evidence type="ECO:0000313" key="21">
    <source>
        <dbReference type="Proteomes" id="UP000675881"/>
    </source>
</evidence>
<evidence type="ECO:0000256" key="9">
    <source>
        <dbReference type="ARBA" id="ARBA00022989"/>
    </source>
</evidence>
<evidence type="ECO:0000256" key="18">
    <source>
        <dbReference type="RuleBase" id="RU010713"/>
    </source>
</evidence>
<dbReference type="PANTHER" id="PTHR11893:SF41">
    <property type="entry name" value="INNEXIN INX2"/>
    <property type="match status" value="1"/>
</dbReference>
<evidence type="ECO:0000256" key="2">
    <source>
        <dbReference type="ARBA" id="ARBA00004610"/>
    </source>
</evidence>
<keyword evidence="7" id="KW-0303">Gap junction</keyword>
<keyword evidence="4 18" id="KW-0813">Transport</keyword>
<feature type="region of interest" description="Disordered" evidence="19">
    <location>
        <begin position="786"/>
        <end position="846"/>
    </location>
</feature>
<gene>
    <name evidence="18" type="primary">inx</name>
    <name evidence="20" type="ORF">LSAA_10316</name>
</gene>
<dbReference type="GO" id="GO:0005921">
    <property type="term" value="C:gap junction"/>
    <property type="evidence" value="ECO:0007669"/>
    <property type="project" value="UniProtKB-SubCell"/>
</dbReference>
<dbReference type="PROSITE" id="PS51013">
    <property type="entry name" value="PANNEXIN"/>
    <property type="match status" value="1"/>
</dbReference>
<dbReference type="Proteomes" id="UP000675881">
    <property type="component" value="Chromosome 5"/>
</dbReference>
<dbReference type="Gene3D" id="1.10.10.60">
    <property type="entry name" value="Homeodomain-like"/>
    <property type="match status" value="1"/>
</dbReference>
<feature type="region of interest" description="Disordered" evidence="19">
    <location>
        <begin position="654"/>
        <end position="697"/>
    </location>
</feature>
<evidence type="ECO:0000256" key="19">
    <source>
        <dbReference type="SAM" id="MobiDB-lite"/>
    </source>
</evidence>
<dbReference type="CDD" id="cd00086">
    <property type="entry name" value="homeodomain"/>
    <property type="match status" value="1"/>
</dbReference>
<dbReference type="PRINTS" id="PR01262">
    <property type="entry name" value="INNEXIN"/>
</dbReference>
<keyword evidence="8" id="KW-0965">Cell junction</keyword>
<dbReference type="InterPro" id="IPR017970">
    <property type="entry name" value="Homeobox_CS"/>
</dbReference>
<dbReference type="SMART" id="SM00389">
    <property type="entry name" value="HOX"/>
    <property type="match status" value="1"/>
</dbReference>
<evidence type="ECO:0000256" key="1">
    <source>
        <dbReference type="ARBA" id="ARBA00004123"/>
    </source>
</evidence>